<name>A0A9W6UC80_9STRA</name>
<dbReference type="Pfam" id="PF14223">
    <property type="entry name" value="Retrotran_gag_2"/>
    <property type="match status" value="1"/>
</dbReference>
<proteinExistence type="predicted"/>
<sequence length="194" mass="22092">MPSIARLVDAKEQDSPEVAYDDSDEELKPPSDSGSEVSGEGVNPTPKRQNLTKIRPYNQRDTKREANELKPKALSARGLRRLEAKTNAFLIKTMDNTHVRLGKDLETSFKIFHAICEKYEGVSSHGDPYFIQRYLMKIKYEEGSDLTDFFIKLEHAMDAVSSATESVVTDGKKSLYLFDAMPETWMHDLNVWKD</sequence>
<evidence type="ECO:0000256" key="1">
    <source>
        <dbReference type="SAM" id="MobiDB-lite"/>
    </source>
</evidence>
<dbReference type="OrthoDB" id="125794at2759"/>
<dbReference type="AlphaFoldDB" id="A0A9W6UC80"/>
<feature type="region of interest" description="Disordered" evidence="1">
    <location>
        <begin position="1"/>
        <end position="69"/>
    </location>
</feature>
<feature type="compositionally biased region" description="Low complexity" evidence="1">
    <location>
        <begin position="33"/>
        <end position="42"/>
    </location>
</feature>
<dbReference type="EMBL" id="BSXT01000606">
    <property type="protein sequence ID" value="GMF30857.1"/>
    <property type="molecule type" value="Genomic_DNA"/>
</dbReference>
<evidence type="ECO:0000313" key="2">
    <source>
        <dbReference type="EMBL" id="GMF30857.1"/>
    </source>
</evidence>
<feature type="compositionally biased region" description="Basic and acidic residues" evidence="1">
    <location>
        <begin position="58"/>
        <end position="69"/>
    </location>
</feature>
<accession>A0A9W6UC80</accession>
<dbReference type="Proteomes" id="UP001165121">
    <property type="component" value="Unassembled WGS sequence"/>
</dbReference>
<keyword evidence="3" id="KW-1185">Reference proteome</keyword>
<evidence type="ECO:0000313" key="3">
    <source>
        <dbReference type="Proteomes" id="UP001165121"/>
    </source>
</evidence>
<organism evidence="2 3">
    <name type="scientific">Phytophthora fragariaefolia</name>
    <dbReference type="NCBI Taxonomy" id="1490495"/>
    <lineage>
        <taxon>Eukaryota</taxon>
        <taxon>Sar</taxon>
        <taxon>Stramenopiles</taxon>
        <taxon>Oomycota</taxon>
        <taxon>Peronosporomycetes</taxon>
        <taxon>Peronosporales</taxon>
        <taxon>Peronosporaceae</taxon>
        <taxon>Phytophthora</taxon>
    </lineage>
</organism>
<gene>
    <name evidence="2" type="ORF">Pfra01_000692200</name>
</gene>
<comment type="caution">
    <text evidence="2">The sequence shown here is derived from an EMBL/GenBank/DDBJ whole genome shotgun (WGS) entry which is preliminary data.</text>
</comment>
<protein>
    <submittedName>
        <fullName evidence="2">Unnamed protein product</fullName>
    </submittedName>
</protein>
<reference evidence="2" key="1">
    <citation type="submission" date="2023-04" db="EMBL/GenBank/DDBJ databases">
        <title>Phytophthora fragariaefolia NBRC 109709.</title>
        <authorList>
            <person name="Ichikawa N."/>
            <person name="Sato H."/>
            <person name="Tonouchi N."/>
        </authorList>
    </citation>
    <scope>NUCLEOTIDE SEQUENCE</scope>
    <source>
        <strain evidence="2">NBRC 109709</strain>
    </source>
</reference>